<name>A0A136M0K1_9BACT</name>
<reference evidence="1 2" key="1">
    <citation type="submission" date="2015-02" db="EMBL/GenBank/DDBJ databases">
        <title>Improved understanding of the partial-nitritation anammox process through 23 genomes representing the majority of the microbial community.</title>
        <authorList>
            <person name="Speth D.R."/>
            <person name="In T Zandt M."/>
            <person name="Guerrero Cruz S."/>
            <person name="Jetten M.S."/>
            <person name="Dutilh B.E."/>
        </authorList>
    </citation>
    <scope>NUCLEOTIDE SEQUENCE [LARGE SCALE GENOMIC DNA]</scope>
    <source>
        <strain evidence="1">OLB20</strain>
    </source>
</reference>
<dbReference type="STRING" id="1617426.TR69_WS6001000299"/>
<dbReference type="InterPro" id="IPR029058">
    <property type="entry name" value="AB_hydrolase_fold"/>
</dbReference>
<dbReference type="EMBL" id="JYNZ01000002">
    <property type="protein sequence ID" value="KXK27423.1"/>
    <property type="molecule type" value="Genomic_DNA"/>
</dbReference>
<dbReference type="GO" id="GO:0016787">
    <property type="term" value="F:hydrolase activity"/>
    <property type="evidence" value="ECO:0007669"/>
    <property type="project" value="UniProtKB-KW"/>
</dbReference>
<dbReference type="AlphaFoldDB" id="A0A136M0K1"/>
<comment type="caution">
    <text evidence="1">The sequence shown here is derived from an EMBL/GenBank/DDBJ whole genome shotgun (WGS) entry which is preliminary data.</text>
</comment>
<accession>A0A136M0K1</accession>
<dbReference type="Proteomes" id="UP000070457">
    <property type="component" value="Unassembled WGS sequence"/>
</dbReference>
<evidence type="ECO:0000313" key="2">
    <source>
        <dbReference type="Proteomes" id="UP000070457"/>
    </source>
</evidence>
<gene>
    <name evidence="1" type="ORF">TR69_WS6001000299</name>
</gene>
<organism evidence="1 2">
    <name type="scientific">candidate division WS6 bacterium OLB20</name>
    <dbReference type="NCBI Taxonomy" id="1617426"/>
    <lineage>
        <taxon>Bacteria</taxon>
        <taxon>Candidatus Dojkabacteria</taxon>
    </lineage>
</organism>
<keyword evidence="1" id="KW-0378">Hydrolase</keyword>
<dbReference type="SUPFAM" id="SSF53474">
    <property type="entry name" value="alpha/beta-Hydrolases"/>
    <property type="match status" value="1"/>
</dbReference>
<protein>
    <submittedName>
        <fullName evidence="1">Alpha/beta hydrolase family protein</fullName>
    </submittedName>
</protein>
<proteinExistence type="predicted"/>
<sequence>MRYVLLPGFSPGNREWASSLADAFKQQGIDLEVQKWLHWDDGSENFRVAEETERFLSEYAREDICVFAKSIGTRFVCELLRRQQEKLNISKLVLMGIPALHRNILAGLGKLQPEKVTAIQNSGDPFASASSVADFLAEYPAELIVKESDSHDYPYPDDLIAIAQGVTSRRLTE</sequence>
<evidence type="ECO:0000313" key="1">
    <source>
        <dbReference type="EMBL" id="KXK27423.1"/>
    </source>
</evidence>
<dbReference type="Gene3D" id="3.40.50.1820">
    <property type="entry name" value="alpha/beta hydrolase"/>
    <property type="match status" value="1"/>
</dbReference>